<dbReference type="EMBL" id="KB445555">
    <property type="protein sequence ID" value="EMC96664.1"/>
    <property type="molecule type" value="Genomic_DNA"/>
</dbReference>
<feature type="region of interest" description="Disordered" evidence="1">
    <location>
        <begin position="225"/>
        <end position="541"/>
    </location>
</feature>
<proteinExistence type="predicted"/>
<feature type="compositionally biased region" description="Polar residues" evidence="1">
    <location>
        <begin position="12"/>
        <end position="21"/>
    </location>
</feature>
<dbReference type="GeneID" id="19112308"/>
<feature type="compositionally biased region" description="Basic and acidic residues" evidence="1">
    <location>
        <begin position="432"/>
        <end position="444"/>
    </location>
</feature>
<feature type="compositionally biased region" description="Basic residues" evidence="1">
    <location>
        <begin position="405"/>
        <end position="416"/>
    </location>
</feature>
<reference evidence="2 3" key="1">
    <citation type="journal article" date="2012" name="PLoS Pathog.">
        <title>Diverse lifestyles and strategies of plant pathogenesis encoded in the genomes of eighteen Dothideomycetes fungi.</title>
        <authorList>
            <person name="Ohm R.A."/>
            <person name="Feau N."/>
            <person name="Henrissat B."/>
            <person name="Schoch C.L."/>
            <person name="Horwitz B.A."/>
            <person name="Barry K.W."/>
            <person name="Condon B.J."/>
            <person name="Copeland A.C."/>
            <person name="Dhillon B."/>
            <person name="Glaser F."/>
            <person name="Hesse C.N."/>
            <person name="Kosti I."/>
            <person name="LaButti K."/>
            <person name="Lindquist E.A."/>
            <person name="Lucas S."/>
            <person name="Salamov A.A."/>
            <person name="Bradshaw R.E."/>
            <person name="Ciuffetti L."/>
            <person name="Hamelin R.C."/>
            <person name="Kema G.H.J."/>
            <person name="Lawrence C."/>
            <person name="Scott J.A."/>
            <person name="Spatafora J.W."/>
            <person name="Turgeon B.G."/>
            <person name="de Wit P.J.G.M."/>
            <person name="Zhong S."/>
            <person name="Goodwin S.B."/>
            <person name="Grigoriev I.V."/>
        </authorList>
    </citation>
    <scope>NUCLEOTIDE SEQUENCE [LARGE SCALE GENOMIC DNA]</scope>
    <source>
        <strain evidence="2 3">UAMH 10762</strain>
    </source>
</reference>
<evidence type="ECO:0000313" key="2">
    <source>
        <dbReference type="EMBL" id="EMC96664.1"/>
    </source>
</evidence>
<evidence type="ECO:0000313" key="3">
    <source>
        <dbReference type="Proteomes" id="UP000011761"/>
    </source>
</evidence>
<dbReference type="AlphaFoldDB" id="M2NBX5"/>
<feature type="region of interest" description="Disordered" evidence="1">
    <location>
        <begin position="714"/>
        <end position="741"/>
    </location>
</feature>
<accession>M2NBX5</accession>
<feature type="compositionally biased region" description="Acidic residues" evidence="1">
    <location>
        <begin position="258"/>
        <end position="276"/>
    </location>
</feature>
<protein>
    <submittedName>
        <fullName evidence="2">Uncharacterized protein</fullName>
    </submittedName>
</protein>
<dbReference type="HOGENOM" id="CLU_013199_0_0_1"/>
<dbReference type="eggNOG" id="ENOG502SJ1Q">
    <property type="taxonomic scope" value="Eukaryota"/>
</dbReference>
<sequence>MAASVSAVRPSAYTNGTTTPSPAEDVELTTQLLKLQDVVLAGEHPQFKLPRTAIEQLKAASIVPEVAANHSAYATNNASTSVTQPNGLPGLHTPVPTSPGLDPIFLQKSPSLVRAERALKRKRIEDDLQLQCEQRKQARGGHDAPEGSHINLDQVLKEALDRVKPVSGLKPEKAASVSSFDENDYYSSRAPSPWSSNASSSKGSDKGAGAFTADFERLDPRVPHTALAESSRSAQKRAVPSTTLHAAKRSRHAAYDAMNDDDYEPEDAEDEDDEYIPPDASAFDSARPDIAGARTTAHVTPPEDDNSDYEPGEITQESAVPTPYQHLSHAAQPPAQVPVFRNHLSHIAAPQPSRVSPLTTTKSSNIELELVNGKPEVVRPKPQHRTSIRERVSSASPSAAGPGGKRNKQRNKKRKRDVNLHEPSKKQKRRPERFERERDRRDQNGGRSPMALAEPEPYIKDEPVSPPPFAPDVPEVPHYQPQYRPAPLPAGTMPPRQAPAAQYTTAEPTTPGMRYRHNGVPPLPHDARVASPGAHRPIQRDTQDLRRVASLHYAHRPASPPQPTYSPVAPYRSASMAYSARPPTHGNEAQPSVQYVRDVPSPALVQYSNLQSQPAAAPPPKKRIIYVDQYGNRYEPVEPATAPVSARASVGPVERRPVPPSEYERAPSRMSNAGDAYQASRFRLVDRAGMPPPPPPPLSRRAEQPVEYVDQYGRPVPAYSTRPAEPVNYAPAPTSPVYEVPRYGTMPPPAPYERTSPVYHAYPQYQPAPPAAEPLTAPTSSTILHSRPRHEAMPPPPAPMVAPRLQESSPVYQAPPRGYSAHPEALPQVASNYVRQGSMAPVQYLPRDMAPPPQPASVRAMSVAPSTEYGGPLQQPAYAYPTQQSVRYVDQYGRELQPAPEYTRQGTVARY</sequence>
<dbReference type="Proteomes" id="UP000011761">
    <property type="component" value="Unassembled WGS sequence"/>
</dbReference>
<organism evidence="2 3">
    <name type="scientific">Baudoinia panamericana (strain UAMH 10762)</name>
    <name type="common">Angels' share fungus</name>
    <name type="synonym">Baudoinia compniacensis (strain UAMH 10762)</name>
    <dbReference type="NCBI Taxonomy" id="717646"/>
    <lineage>
        <taxon>Eukaryota</taxon>
        <taxon>Fungi</taxon>
        <taxon>Dikarya</taxon>
        <taxon>Ascomycota</taxon>
        <taxon>Pezizomycotina</taxon>
        <taxon>Dothideomycetes</taxon>
        <taxon>Dothideomycetidae</taxon>
        <taxon>Mycosphaerellales</taxon>
        <taxon>Teratosphaeriaceae</taxon>
        <taxon>Baudoinia</taxon>
    </lineage>
</organism>
<feature type="compositionally biased region" description="Polar residues" evidence="1">
    <location>
        <begin position="353"/>
        <end position="366"/>
    </location>
</feature>
<feature type="region of interest" description="Disordered" evidence="1">
    <location>
        <begin position="1"/>
        <end position="23"/>
    </location>
</feature>
<dbReference type="OMA" id="YVQEMPP"/>
<name>M2NBX5_BAUPA</name>
<feature type="compositionally biased region" description="Acidic residues" evidence="1">
    <location>
        <begin position="302"/>
        <end position="311"/>
    </location>
</feature>
<feature type="region of interest" description="Disordered" evidence="1">
    <location>
        <begin position="844"/>
        <end position="863"/>
    </location>
</feature>
<gene>
    <name evidence="2" type="ORF">BAUCODRAFT_34041</name>
</gene>
<evidence type="ECO:0000256" key="1">
    <source>
        <dbReference type="SAM" id="MobiDB-lite"/>
    </source>
</evidence>
<feature type="compositionally biased region" description="Low complexity" evidence="1">
    <location>
        <begin position="187"/>
        <end position="208"/>
    </location>
</feature>
<keyword evidence="3" id="KW-1185">Reference proteome</keyword>
<feature type="region of interest" description="Disordered" evidence="1">
    <location>
        <begin position="167"/>
        <end position="208"/>
    </location>
</feature>
<dbReference type="RefSeq" id="XP_007676137.1">
    <property type="nucleotide sequence ID" value="XM_007677947.1"/>
</dbReference>
<dbReference type="OrthoDB" id="5333304at2759"/>
<feature type="region of interest" description="Disordered" evidence="1">
    <location>
        <begin position="638"/>
        <end position="674"/>
    </location>
</feature>
<feature type="compositionally biased region" description="Basic and acidic residues" evidence="1">
    <location>
        <begin position="653"/>
        <end position="667"/>
    </location>
</feature>
<dbReference type="KEGG" id="bcom:BAUCODRAFT_34041"/>